<keyword evidence="7" id="KW-1185">Reference proteome</keyword>
<dbReference type="RefSeq" id="WP_379955036.1">
    <property type="nucleotide sequence ID" value="NZ_JAUYVI010000002.1"/>
</dbReference>
<evidence type="ECO:0000256" key="1">
    <source>
        <dbReference type="ARBA" id="ARBA00010587"/>
    </source>
</evidence>
<organism evidence="6 7">
    <name type="scientific">Dongia sedimenti</name>
    <dbReference type="NCBI Taxonomy" id="3064282"/>
    <lineage>
        <taxon>Bacteria</taxon>
        <taxon>Pseudomonadati</taxon>
        <taxon>Pseudomonadota</taxon>
        <taxon>Alphaproteobacteria</taxon>
        <taxon>Rhodospirillales</taxon>
        <taxon>Dongiaceae</taxon>
        <taxon>Dongia</taxon>
    </lineage>
</organism>
<dbReference type="InterPro" id="IPR016131">
    <property type="entry name" value="Haemerythrin_Fe_BS"/>
</dbReference>
<dbReference type="PANTHER" id="PTHR37164:SF1">
    <property type="entry name" value="BACTERIOHEMERYTHRIN"/>
    <property type="match status" value="1"/>
</dbReference>
<dbReference type="PROSITE" id="PS00550">
    <property type="entry name" value="HEMERYTHRINS"/>
    <property type="match status" value="1"/>
</dbReference>
<keyword evidence="4" id="KW-0408">Iron</keyword>
<keyword evidence="3" id="KW-0479">Metal-binding</keyword>
<keyword evidence="2" id="KW-0561">Oxygen transport</keyword>
<name>A0ABU0YIT8_9PROT</name>
<dbReference type="NCBIfam" id="TIGR02481">
    <property type="entry name" value="hemeryth_dom"/>
    <property type="match status" value="1"/>
</dbReference>
<dbReference type="Proteomes" id="UP001230156">
    <property type="component" value="Unassembled WGS sequence"/>
</dbReference>
<comment type="caution">
    <text evidence="6">The sequence shown here is derived from an EMBL/GenBank/DDBJ whole genome shotgun (WGS) entry which is preliminary data.</text>
</comment>
<evidence type="ECO:0000259" key="5">
    <source>
        <dbReference type="Pfam" id="PF01814"/>
    </source>
</evidence>
<proteinExistence type="inferred from homology"/>
<dbReference type="Gene3D" id="1.20.120.50">
    <property type="entry name" value="Hemerythrin-like"/>
    <property type="match status" value="1"/>
</dbReference>
<dbReference type="CDD" id="cd12107">
    <property type="entry name" value="Hemerythrin"/>
    <property type="match status" value="1"/>
</dbReference>
<dbReference type="InterPro" id="IPR050669">
    <property type="entry name" value="Hemerythrin"/>
</dbReference>
<reference evidence="7" key="1">
    <citation type="submission" date="2023-08" db="EMBL/GenBank/DDBJ databases">
        <title>Rhodospirillaceae gen. nov., a novel taxon isolated from the Yangtze River Yuezi River estuary sludge.</title>
        <authorList>
            <person name="Ruan L."/>
        </authorList>
    </citation>
    <scope>NUCLEOTIDE SEQUENCE [LARGE SCALE GENOMIC DNA]</scope>
    <source>
        <strain evidence="7">R-7</strain>
    </source>
</reference>
<dbReference type="InterPro" id="IPR012827">
    <property type="entry name" value="Hemerythrin_metal-bd"/>
</dbReference>
<comment type="similarity">
    <text evidence="1">Belongs to the hemerythrin family.</text>
</comment>
<evidence type="ECO:0000256" key="2">
    <source>
        <dbReference type="ARBA" id="ARBA00022621"/>
    </source>
</evidence>
<evidence type="ECO:0000313" key="6">
    <source>
        <dbReference type="EMBL" id="MDQ7247627.1"/>
    </source>
</evidence>
<feature type="domain" description="Hemerythrin-like" evidence="5">
    <location>
        <begin position="17"/>
        <end position="128"/>
    </location>
</feature>
<protein>
    <submittedName>
        <fullName evidence="6">Hemerythrin domain-containing protein</fullName>
    </submittedName>
</protein>
<evidence type="ECO:0000256" key="4">
    <source>
        <dbReference type="ARBA" id="ARBA00023004"/>
    </source>
</evidence>
<sequence length="142" mass="16165">MKEDAISPIAWMEVLETGIAELDEEHRTLIDRCNILTQLMEGAGAWGDIVAAAQQLAEECSAHFRSEEAVLDQTEFPRRERHKAQHRQMELRFRDLVDFLSGADGSSPEHRSAAQAMRDTLIDVLFRHDLDYKSHLQHAAGR</sequence>
<evidence type="ECO:0000256" key="3">
    <source>
        <dbReference type="ARBA" id="ARBA00022723"/>
    </source>
</evidence>
<keyword evidence="2" id="KW-0813">Transport</keyword>
<dbReference type="Pfam" id="PF01814">
    <property type="entry name" value="Hemerythrin"/>
    <property type="match status" value="1"/>
</dbReference>
<dbReference type="PANTHER" id="PTHR37164">
    <property type="entry name" value="BACTERIOHEMERYTHRIN"/>
    <property type="match status" value="1"/>
</dbReference>
<dbReference type="InterPro" id="IPR035938">
    <property type="entry name" value="Hemerythrin-like_sf"/>
</dbReference>
<evidence type="ECO:0000313" key="7">
    <source>
        <dbReference type="Proteomes" id="UP001230156"/>
    </source>
</evidence>
<dbReference type="SUPFAM" id="SSF47188">
    <property type="entry name" value="Hemerythrin-like"/>
    <property type="match status" value="1"/>
</dbReference>
<accession>A0ABU0YIT8</accession>
<dbReference type="InterPro" id="IPR012312">
    <property type="entry name" value="Hemerythrin-like"/>
</dbReference>
<gene>
    <name evidence="6" type="ORF">Q8A70_08105</name>
</gene>
<dbReference type="EMBL" id="JAUYVI010000002">
    <property type="protein sequence ID" value="MDQ7247627.1"/>
    <property type="molecule type" value="Genomic_DNA"/>
</dbReference>